<keyword evidence="2" id="KW-0238">DNA-binding</keyword>
<dbReference type="Proteomes" id="UP001652660">
    <property type="component" value="Chromosome 4c"/>
</dbReference>
<organism evidence="6 7">
    <name type="scientific">Coffea arabica</name>
    <name type="common">Arabian coffee</name>
    <dbReference type="NCBI Taxonomy" id="13443"/>
    <lineage>
        <taxon>Eukaryota</taxon>
        <taxon>Viridiplantae</taxon>
        <taxon>Streptophyta</taxon>
        <taxon>Embryophyta</taxon>
        <taxon>Tracheophyta</taxon>
        <taxon>Spermatophyta</taxon>
        <taxon>Magnoliopsida</taxon>
        <taxon>eudicotyledons</taxon>
        <taxon>Gunneridae</taxon>
        <taxon>Pentapetalae</taxon>
        <taxon>asterids</taxon>
        <taxon>lamiids</taxon>
        <taxon>Gentianales</taxon>
        <taxon>Rubiaceae</taxon>
        <taxon>Ixoroideae</taxon>
        <taxon>Gardenieae complex</taxon>
        <taxon>Bertiereae - Coffeeae clade</taxon>
        <taxon>Coffeeae</taxon>
        <taxon>Coffea</taxon>
    </lineage>
</organism>
<reference evidence="7" key="2">
    <citation type="submission" date="2025-08" db="UniProtKB">
        <authorList>
            <consortium name="RefSeq"/>
        </authorList>
    </citation>
    <scope>IDENTIFICATION</scope>
    <source>
        <tissue evidence="7">Leaves</tissue>
    </source>
</reference>
<dbReference type="AlphaFoldDB" id="A0A6P6X2N1"/>
<keyword evidence="6" id="KW-1185">Reference proteome</keyword>
<name>A0A6P6X2N1_COFAR</name>
<sequence length="286" mass="31900">MTFNLSSTASSSSTSSPSSLPFCLCLCLSSLGLIEDMGCLKFVKDGVIRLPPGFRFQPTDEEIVFQYLLRKTFSCPLPASIIPEINVCKHDPWDLPGDLEQDRYFFSNKEAKYPNGNRTNRATDTGYWKATGVDKQIVSSRRKPLLGLRKTLVFHKGKSPHGSRTDWIMHEYRLILTGKTACCSQQTAKSSQSSSVQLGNWVLCHIFLKKGSTKAVDETVQVCKNYKNIAEQNVRMDQHRFENFTIGNLSEVASTSSSSSFFSDPSVLTEVSSSQCDYEETSSPIV</sequence>
<feature type="domain" description="NAC" evidence="5">
    <location>
        <begin position="50"/>
        <end position="209"/>
    </location>
</feature>
<dbReference type="OrthoDB" id="1871428at2759"/>
<dbReference type="PROSITE" id="PS51005">
    <property type="entry name" value="NAC"/>
    <property type="match status" value="1"/>
</dbReference>
<keyword evidence="4" id="KW-0539">Nucleus</keyword>
<dbReference type="InterPro" id="IPR036093">
    <property type="entry name" value="NAC_dom_sf"/>
</dbReference>
<dbReference type="Pfam" id="PF02365">
    <property type="entry name" value="NAM"/>
    <property type="match status" value="1"/>
</dbReference>
<dbReference type="GeneID" id="113738758"/>
<dbReference type="InterPro" id="IPR003441">
    <property type="entry name" value="NAC-dom"/>
</dbReference>
<keyword evidence="3" id="KW-0804">Transcription</keyword>
<dbReference type="PANTHER" id="PTHR31744:SF93">
    <property type="entry name" value="NAC DOMAIN-CONTAINING PROTEIN"/>
    <property type="match status" value="1"/>
</dbReference>
<evidence type="ECO:0000256" key="4">
    <source>
        <dbReference type="ARBA" id="ARBA00023242"/>
    </source>
</evidence>
<reference evidence="6" key="1">
    <citation type="journal article" date="2025" name="Foods">
        <title>Unveiling the Microbial Signatures of Arabica Coffee Cherries: Insights into Ripeness Specific Diversity, Functional Traits, and Implications for Quality and Safety.</title>
        <authorList>
            <consortium name="RefSeq"/>
            <person name="Tenea G.N."/>
            <person name="Cifuentes V."/>
            <person name="Reyes P."/>
            <person name="Cevallos-Vallejos M."/>
        </authorList>
    </citation>
    <scope>NUCLEOTIDE SEQUENCE [LARGE SCALE GENOMIC DNA]</scope>
</reference>
<gene>
    <name evidence="7" type="primary">LOC113738758</name>
</gene>
<evidence type="ECO:0000256" key="3">
    <source>
        <dbReference type="ARBA" id="ARBA00023163"/>
    </source>
</evidence>
<dbReference type="Gene3D" id="2.170.150.80">
    <property type="entry name" value="NAC domain"/>
    <property type="match status" value="1"/>
</dbReference>
<dbReference type="GO" id="GO:0003677">
    <property type="term" value="F:DNA binding"/>
    <property type="evidence" value="ECO:0007669"/>
    <property type="project" value="UniProtKB-KW"/>
</dbReference>
<keyword evidence="1" id="KW-0805">Transcription regulation</keyword>
<accession>A0A6P6X2N1</accession>
<evidence type="ECO:0000256" key="2">
    <source>
        <dbReference type="ARBA" id="ARBA00023125"/>
    </source>
</evidence>
<dbReference type="GO" id="GO:0006355">
    <property type="term" value="P:regulation of DNA-templated transcription"/>
    <property type="evidence" value="ECO:0007669"/>
    <property type="project" value="InterPro"/>
</dbReference>
<proteinExistence type="predicted"/>
<evidence type="ECO:0000313" key="7">
    <source>
        <dbReference type="RefSeq" id="XP_027121825.2"/>
    </source>
</evidence>
<dbReference type="RefSeq" id="XP_027121825.2">
    <property type="nucleotide sequence ID" value="XM_027266024.2"/>
</dbReference>
<dbReference type="SUPFAM" id="SSF101941">
    <property type="entry name" value="NAC domain"/>
    <property type="match status" value="1"/>
</dbReference>
<dbReference type="PANTHER" id="PTHR31744">
    <property type="entry name" value="PROTEIN CUP-SHAPED COTYLEDON 2-RELATED"/>
    <property type="match status" value="1"/>
</dbReference>
<evidence type="ECO:0000313" key="6">
    <source>
        <dbReference type="Proteomes" id="UP001652660"/>
    </source>
</evidence>
<evidence type="ECO:0000259" key="5">
    <source>
        <dbReference type="PROSITE" id="PS51005"/>
    </source>
</evidence>
<protein>
    <submittedName>
        <fullName evidence="7">NAC domain-containing protein 83-like</fullName>
    </submittedName>
</protein>
<evidence type="ECO:0000256" key="1">
    <source>
        <dbReference type="ARBA" id="ARBA00023015"/>
    </source>
</evidence>